<dbReference type="InterPro" id="IPR005119">
    <property type="entry name" value="LysR_subst-bd"/>
</dbReference>
<dbReference type="PANTHER" id="PTHR30537:SF5">
    <property type="entry name" value="HTH-TYPE TRANSCRIPTIONAL ACTIVATOR TTDR-RELATED"/>
    <property type="match status" value="1"/>
</dbReference>
<proteinExistence type="inferred from homology"/>
<dbReference type="InterPro" id="IPR058163">
    <property type="entry name" value="LysR-type_TF_proteobact-type"/>
</dbReference>
<organism evidence="6 7">
    <name type="scientific">Solimonas terrae</name>
    <dbReference type="NCBI Taxonomy" id="1396819"/>
    <lineage>
        <taxon>Bacteria</taxon>
        <taxon>Pseudomonadati</taxon>
        <taxon>Pseudomonadota</taxon>
        <taxon>Gammaproteobacteria</taxon>
        <taxon>Nevskiales</taxon>
        <taxon>Nevskiaceae</taxon>
        <taxon>Solimonas</taxon>
    </lineage>
</organism>
<dbReference type="SUPFAM" id="SSF46785">
    <property type="entry name" value="Winged helix' DNA-binding domain"/>
    <property type="match status" value="1"/>
</dbReference>
<comment type="caution">
    <text evidence="6">The sequence shown here is derived from an EMBL/GenBank/DDBJ whole genome shotgun (WGS) entry which is preliminary data.</text>
</comment>
<comment type="similarity">
    <text evidence="1">Belongs to the LysR transcriptional regulatory family.</text>
</comment>
<feature type="domain" description="HTH lysR-type" evidence="5">
    <location>
        <begin position="1"/>
        <end position="59"/>
    </location>
</feature>
<dbReference type="GO" id="GO:0003700">
    <property type="term" value="F:DNA-binding transcription factor activity"/>
    <property type="evidence" value="ECO:0007669"/>
    <property type="project" value="InterPro"/>
</dbReference>
<dbReference type="Gene3D" id="3.40.190.290">
    <property type="match status" value="1"/>
</dbReference>
<dbReference type="InterPro" id="IPR036390">
    <property type="entry name" value="WH_DNA-bd_sf"/>
</dbReference>
<evidence type="ECO:0000313" key="7">
    <source>
        <dbReference type="Proteomes" id="UP000472676"/>
    </source>
</evidence>
<evidence type="ECO:0000256" key="3">
    <source>
        <dbReference type="ARBA" id="ARBA00023125"/>
    </source>
</evidence>
<dbReference type="PANTHER" id="PTHR30537">
    <property type="entry name" value="HTH-TYPE TRANSCRIPTIONAL REGULATOR"/>
    <property type="match status" value="1"/>
</dbReference>
<dbReference type="EMBL" id="JAAMOW010000011">
    <property type="protein sequence ID" value="NGY06850.1"/>
    <property type="molecule type" value="Genomic_DNA"/>
</dbReference>
<reference evidence="6 7" key="1">
    <citation type="journal article" date="2014" name="Int. J. Syst. Evol. Microbiol.">
        <title>Solimonas terrae sp. nov., isolated from soil.</title>
        <authorList>
            <person name="Kim S.J."/>
            <person name="Moon J.Y."/>
            <person name="Weon H.Y."/>
            <person name="Ahn J.H."/>
            <person name="Chen W.M."/>
            <person name="Kwon S.W."/>
        </authorList>
    </citation>
    <scope>NUCLEOTIDE SEQUENCE [LARGE SCALE GENOMIC DNA]</scope>
    <source>
        <strain evidence="6 7">KIS83-12</strain>
    </source>
</reference>
<dbReference type="Pfam" id="PF03466">
    <property type="entry name" value="LysR_substrate"/>
    <property type="match status" value="1"/>
</dbReference>
<dbReference type="FunFam" id="1.10.10.10:FF:000001">
    <property type="entry name" value="LysR family transcriptional regulator"/>
    <property type="match status" value="1"/>
</dbReference>
<keyword evidence="4" id="KW-0804">Transcription</keyword>
<dbReference type="InterPro" id="IPR036388">
    <property type="entry name" value="WH-like_DNA-bd_sf"/>
</dbReference>
<keyword evidence="3" id="KW-0238">DNA-binding</keyword>
<protein>
    <submittedName>
        <fullName evidence="6">LysR family transcriptional regulator</fullName>
    </submittedName>
</protein>
<evidence type="ECO:0000259" key="5">
    <source>
        <dbReference type="PROSITE" id="PS50931"/>
    </source>
</evidence>
<dbReference type="FunFam" id="3.40.190.290:FF:000001">
    <property type="entry name" value="Transcriptional regulator, LysR family"/>
    <property type="match status" value="1"/>
</dbReference>
<dbReference type="AlphaFoldDB" id="A0A6M2BWY8"/>
<keyword evidence="2" id="KW-0805">Transcription regulation</keyword>
<dbReference type="GO" id="GO:0043565">
    <property type="term" value="F:sequence-specific DNA binding"/>
    <property type="evidence" value="ECO:0007669"/>
    <property type="project" value="TreeGrafter"/>
</dbReference>
<dbReference type="Proteomes" id="UP000472676">
    <property type="component" value="Unassembled WGS sequence"/>
</dbReference>
<accession>A0A6M2BWY8</accession>
<evidence type="ECO:0000256" key="1">
    <source>
        <dbReference type="ARBA" id="ARBA00009437"/>
    </source>
</evidence>
<dbReference type="Pfam" id="PF00126">
    <property type="entry name" value="HTH_1"/>
    <property type="match status" value="1"/>
</dbReference>
<dbReference type="RefSeq" id="WP_166261199.1">
    <property type="nucleotide sequence ID" value="NZ_JAAMOW010000011.1"/>
</dbReference>
<name>A0A6M2BWY8_9GAMM</name>
<dbReference type="PROSITE" id="PS50931">
    <property type="entry name" value="HTH_LYSR"/>
    <property type="match status" value="1"/>
</dbReference>
<dbReference type="CDD" id="cd08422">
    <property type="entry name" value="PBP2_CrgA_like"/>
    <property type="match status" value="1"/>
</dbReference>
<dbReference type="Gene3D" id="1.10.10.10">
    <property type="entry name" value="Winged helix-like DNA-binding domain superfamily/Winged helix DNA-binding domain"/>
    <property type="match status" value="1"/>
</dbReference>
<keyword evidence="7" id="KW-1185">Reference proteome</keyword>
<evidence type="ECO:0000313" key="6">
    <source>
        <dbReference type="EMBL" id="NGY06850.1"/>
    </source>
</evidence>
<evidence type="ECO:0000256" key="2">
    <source>
        <dbReference type="ARBA" id="ARBA00023015"/>
    </source>
</evidence>
<dbReference type="SUPFAM" id="SSF53850">
    <property type="entry name" value="Periplasmic binding protein-like II"/>
    <property type="match status" value="1"/>
</dbReference>
<gene>
    <name evidence="6" type="ORF">G7Y85_18915</name>
</gene>
<dbReference type="InterPro" id="IPR000847">
    <property type="entry name" value="LysR_HTH_N"/>
</dbReference>
<sequence>MNQLEDMRLFVQTVDSGSFTAAGEKLGLSKQFVSRRLAALEARLGVRLLIRTTRSLRTTALGMSYHEQASRLVQEVDAAEQSITRQNRAPRGRLRITAPMSFGTMILSPALPRFIEAHPQLSVELQLNDRSVDLVGEGYDAGVRIGTLPDSSMIAHRVAEMDMLVCCSPGYRQRRGTPQTPADLREHDCLPYGHAPKVAWNFLQHGKPRAVAINGRLCANNGELLRDAACAGLGLTQLPAFIVAAQLQNGELISVLDDCRPPPLGVHVIYPGHRQSSLAVQAFADFLRVTLADPVRAAPPAKSSAPVL</sequence>
<evidence type="ECO:0000256" key="4">
    <source>
        <dbReference type="ARBA" id="ARBA00023163"/>
    </source>
</evidence>
<dbReference type="GO" id="GO:0006351">
    <property type="term" value="P:DNA-templated transcription"/>
    <property type="evidence" value="ECO:0007669"/>
    <property type="project" value="TreeGrafter"/>
</dbReference>